<dbReference type="GO" id="GO:0005524">
    <property type="term" value="F:ATP binding"/>
    <property type="evidence" value="ECO:0007669"/>
    <property type="project" value="InterPro"/>
</dbReference>
<dbReference type="PROSITE" id="PS50011">
    <property type="entry name" value="PROTEIN_KINASE_DOM"/>
    <property type="match status" value="1"/>
</dbReference>
<evidence type="ECO:0000259" key="1">
    <source>
        <dbReference type="PROSITE" id="PS50011"/>
    </source>
</evidence>
<dbReference type="OrthoDB" id="2988131at2"/>
<evidence type="ECO:0000313" key="2">
    <source>
        <dbReference type="EMBL" id="KDN81572.1"/>
    </source>
</evidence>
<sequence>MRLLDFAWSRRLDETPWTAFRGTMVHLTAPELAAAVTADRQPVLTTPASDVHALAVLLWTCATGDWPLDYRAAGIDRTTAAPADLFRANGERAVPLTPTAPRPELLGALRPVLLAAPADRPTAADLAAHLTALHDAAATAPVS</sequence>
<dbReference type="InterPro" id="IPR011009">
    <property type="entry name" value="Kinase-like_dom_sf"/>
</dbReference>
<dbReference type="HOGENOM" id="CLU_1803622_0_0_11"/>
<name>A0A066YK92_9ACTN</name>
<accession>A0A066YK92</accession>
<dbReference type="Proteomes" id="UP000027178">
    <property type="component" value="Unassembled WGS sequence"/>
</dbReference>
<dbReference type="Gene3D" id="1.10.510.10">
    <property type="entry name" value="Transferase(Phosphotransferase) domain 1"/>
    <property type="match status" value="1"/>
</dbReference>
<organism evidence="2 3">
    <name type="scientific">Kitasatospora cheerisanensis KCTC 2395</name>
    <dbReference type="NCBI Taxonomy" id="1348663"/>
    <lineage>
        <taxon>Bacteria</taxon>
        <taxon>Bacillati</taxon>
        <taxon>Actinomycetota</taxon>
        <taxon>Actinomycetes</taxon>
        <taxon>Kitasatosporales</taxon>
        <taxon>Streptomycetaceae</taxon>
        <taxon>Kitasatospora</taxon>
    </lineage>
</organism>
<dbReference type="AlphaFoldDB" id="A0A066YK92"/>
<reference evidence="2 3" key="1">
    <citation type="submission" date="2014-05" db="EMBL/GenBank/DDBJ databases">
        <title>Draft Genome Sequence of Kitasatospora cheerisanensis KCTC 2395.</title>
        <authorList>
            <person name="Nam D.H."/>
        </authorList>
    </citation>
    <scope>NUCLEOTIDE SEQUENCE [LARGE SCALE GENOMIC DNA]</scope>
    <source>
        <strain evidence="2 3">KCTC 2395</strain>
    </source>
</reference>
<gene>
    <name evidence="2" type="ORF">KCH_66740</name>
</gene>
<dbReference type="EMBL" id="JNBY01000138">
    <property type="protein sequence ID" value="KDN81572.1"/>
    <property type="molecule type" value="Genomic_DNA"/>
</dbReference>
<proteinExistence type="predicted"/>
<protein>
    <recommendedName>
        <fullName evidence="1">Protein kinase domain-containing protein</fullName>
    </recommendedName>
</protein>
<evidence type="ECO:0000313" key="3">
    <source>
        <dbReference type="Proteomes" id="UP000027178"/>
    </source>
</evidence>
<comment type="caution">
    <text evidence="2">The sequence shown here is derived from an EMBL/GenBank/DDBJ whole genome shotgun (WGS) entry which is preliminary data.</text>
</comment>
<dbReference type="InterPro" id="IPR000719">
    <property type="entry name" value="Prot_kinase_dom"/>
</dbReference>
<dbReference type="SUPFAM" id="SSF56112">
    <property type="entry name" value="Protein kinase-like (PK-like)"/>
    <property type="match status" value="1"/>
</dbReference>
<feature type="domain" description="Protein kinase" evidence="1">
    <location>
        <begin position="1"/>
        <end position="132"/>
    </location>
</feature>
<dbReference type="GO" id="GO:0004672">
    <property type="term" value="F:protein kinase activity"/>
    <property type="evidence" value="ECO:0007669"/>
    <property type="project" value="InterPro"/>
</dbReference>
<keyword evidence="3" id="KW-1185">Reference proteome</keyword>
<dbReference type="eggNOG" id="COG0515">
    <property type="taxonomic scope" value="Bacteria"/>
</dbReference>
<dbReference type="PATRIC" id="fig|1348663.4.peg.6457"/>